<feature type="signal peptide" evidence="1">
    <location>
        <begin position="1"/>
        <end position="21"/>
    </location>
</feature>
<protein>
    <submittedName>
        <fullName evidence="2">Uncharacterized protein</fullName>
    </submittedName>
</protein>
<evidence type="ECO:0000313" key="3">
    <source>
        <dbReference type="Proteomes" id="UP001153069"/>
    </source>
</evidence>
<reference evidence="2" key="1">
    <citation type="submission" date="2020-06" db="EMBL/GenBank/DDBJ databases">
        <authorList>
            <consortium name="Plant Systems Biology data submission"/>
        </authorList>
    </citation>
    <scope>NUCLEOTIDE SEQUENCE</scope>
    <source>
        <strain evidence="2">D6</strain>
    </source>
</reference>
<keyword evidence="3" id="KW-1185">Reference proteome</keyword>
<feature type="chain" id="PRO_5040440978" evidence="1">
    <location>
        <begin position="22"/>
        <end position="94"/>
    </location>
</feature>
<sequence length="94" mass="11025">MILPIWQRFLLVLIYYQTTRHQPWKDCNPAATNRRSTSSSFCNHPHPITGETTSQFWGDHWLSASHECQWAGITCEEKKQTHEILLVWNQLNGC</sequence>
<proteinExistence type="predicted"/>
<dbReference type="Proteomes" id="UP001153069">
    <property type="component" value="Unassembled WGS sequence"/>
</dbReference>
<dbReference type="EMBL" id="CAICTM010000007">
    <property type="protein sequence ID" value="CAB9496642.1"/>
    <property type="molecule type" value="Genomic_DNA"/>
</dbReference>
<organism evidence="2 3">
    <name type="scientific">Seminavis robusta</name>
    <dbReference type="NCBI Taxonomy" id="568900"/>
    <lineage>
        <taxon>Eukaryota</taxon>
        <taxon>Sar</taxon>
        <taxon>Stramenopiles</taxon>
        <taxon>Ochrophyta</taxon>
        <taxon>Bacillariophyta</taxon>
        <taxon>Bacillariophyceae</taxon>
        <taxon>Bacillariophycidae</taxon>
        <taxon>Naviculales</taxon>
        <taxon>Naviculaceae</taxon>
        <taxon>Seminavis</taxon>
    </lineage>
</organism>
<evidence type="ECO:0000256" key="1">
    <source>
        <dbReference type="SAM" id="SignalP"/>
    </source>
</evidence>
<keyword evidence="1" id="KW-0732">Signal</keyword>
<dbReference type="AlphaFoldDB" id="A0A9N8D591"/>
<gene>
    <name evidence="2" type="ORF">SEMRO_7_G006120.1</name>
</gene>
<accession>A0A9N8D591</accession>
<comment type="caution">
    <text evidence="2">The sequence shown here is derived from an EMBL/GenBank/DDBJ whole genome shotgun (WGS) entry which is preliminary data.</text>
</comment>
<name>A0A9N8D591_9STRA</name>
<evidence type="ECO:0000313" key="2">
    <source>
        <dbReference type="EMBL" id="CAB9496642.1"/>
    </source>
</evidence>